<proteinExistence type="inferred from homology"/>
<dbReference type="AlphaFoldDB" id="A0A7G9SMN4"/>
<evidence type="ECO:0000313" key="14">
    <source>
        <dbReference type="EMBL" id="QNN69109.1"/>
    </source>
</evidence>
<keyword evidence="11" id="KW-0697">Rotamase</keyword>
<dbReference type="Proteomes" id="UP000515804">
    <property type="component" value="Chromosome"/>
</dbReference>
<keyword evidence="3" id="KW-0997">Cell inner membrane</keyword>
<evidence type="ECO:0000259" key="13">
    <source>
        <dbReference type="PROSITE" id="PS50198"/>
    </source>
</evidence>
<keyword evidence="6 12" id="KW-0472">Membrane</keyword>
<sequence>MLQTLRDKTSGWIATVILGLLIIPFAFFGMESYLTQKVDAYAARITQPPAWWPSAPQAWPVSYLWKTHDIDAQDYRQRLETMRMRLRDEQGDKFDSKAFESAENKRQILDDMIDEQLMRLAAESDGIVVSDAEIRQEIQQIPDFQVDGKFDADRYQLLLASQNPPQTPRTFEQTVRDNLQYGLIPSRLARSGFVTDMELDRLMRLLGERRDVSFVVMPPIPADTAPITPAQIQAWYEANARDYRSPETVRLEYVEVDASTLPVPVADEAALRKLYEEQAAKFSTAEQRSVSHILVQVAADASDADKQAAEARAKKLADQARVAGADFAALARANSDDAGSKAAGGSLGWLAKGGMPGPFDDAAFAMAAGEVRGPVKTDFGWHVIKLDELRGGTRQPFEAVRAQLEQELVEGGRERAFNELSGKLVDAVYKNPNSLEPAAKSLGLMVQTTPAFPRGGGPGIASDQKVLRAAFSDTLIRDGTASDPIELSPTRTVLIRVVEHKPEAALPLSQVGNAVVLAIRADRQRKAAEAAADTLVKAAKASGLPAAATAATLAMGEANDVRRGSAVPSPEVVEAFFRVPRPQDNLIPVGKTEAGGQFIVFAIRAVRDGDIGQVTAEERDQLRQQLSQASGFQAQKAFVRAARGKYQIKVAEDRL</sequence>
<dbReference type="InterPro" id="IPR023058">
    <property type="entry name" value="PPIase_PpiC_CS"/>
</dbReference>
<keyword evidence="7" id="KW-0143">Chaperone</keyword>
<keyword evidence="5 12" id="KW-1133">Transmembrane helix</keyword>
<gene>
    <name evidence="14" type="ORF">H9L16_10400</name>
</gene>
<dbReference type="PANTHER" id="PTHR47529">
    <property type="entry name" value="PEPTIDYL-PROLYL CIS-TRANS ISOMERASE D"/>
    <property type="match status" value="1"/>
</dbReference>
<dbReference type="InterPro" id="IPR046357">
    <property type="entry name" value="PPIase_dom_sf"/>
</dbReference>
<dbReference type="PROSITE" id="PS01096">
    <property type="entry name" value="PPIC_PPIASE_1"/>
    <property type="match status" value="1"/>
</dbReference>
<dbReference type="EMBL" id="CP060719">
    <property type="protein sequence ID" value="QNN69109.1"/>
    <property type="molecule type" value="Genomic_DNA"/>
</dbReference>
<dbReference type="RefSeq" id="WP_187551632.1">
    <property type="nucleotide sequence ID" value="NZ_BMZL01000002.1"/>
</dbReference>
<dbReference type="SUPFAM" id="SSF109998">
    <property type="entry name" value="Triger factor/SurA peptide-binding domain-like"/>
    <property type="match status" value="1"/>
</dbReference>
<evidence type="ECO:0000256" key="2">
    <source>
        <dbReference type="ARBA" id="ARBA00022475"/>
    </source>
</evidence>
<dbReference type="InterPro" id="IPR052029">
    <property type="entry name" value="PpiD_chaperone"/>
</dbReference>
<name>A0A7G9SMN4_9GAMM</name>
<keyword evidence="15" id="KW-1185">Reference proteome</keyword>
<dbReference type="PANTHER" id="PTHR47529:SF1">
    <property type="entry name" value="PERIPLASMIC CHAPERONE PPID"/>
    <property type="match status" value="1"/>
</dbReference>
<evidence type="ECO:0000256" key="1">
    <source>
        <dbReference type="ARBA" id="ARBA00004382"/>
    </source>
</evidence>
<dbReference type="Pfam" id="PF00639">
    <property type="entry name" value="Rotamase"/>
    <property type="match status" value="1"/>
</dbReference>
<evidence type="ECO:0000256" key="8">
    <source>
        <dbReference type="ARBA" id="ARBA00038408"/>
    </source>
</evidence>
<accession>A0A7G9SMN4</accession>
<evidence type="ECO:0000313" key="15">
    <source>
        <dbReference type="Proteomes" id="UP000515804"/>
    </source>
</evidence>
<keyword evidence="2" id="KW-1003">Cell membrane</keyword>
<evidence type="ECO:0000256" key="4">
    <source>
        <dbReference type="ARBA" id="ARBA00022692"/>
    </source>
</evidence>
<evidence type="ECO:0000256" key="9">
    <source>
        <dbReference type="ARBA" id="ARBA00040743"/>
    </source>
</evidence>
<keyword evidence="11" id="KW-0413">Isomerase</keyword>
<dbReference type="GO" id="GO:0003755">
    <property type="term" value="F:peptidyl-prolyl cis-trans isomerase activity"/>
    <property type="evidence" value="ECO:0007669"/>
    <property type="project" value="UniProtKB-KW"/>
</dbReference>
<dbReference type="PROSITE" id="PS50198">
    <property type="entry name" value="PPIC_PPIASE_2"/>
    <property type="match status" value="1"/>
</dbReference>
<dbReference type="Gene3D" id="1.10.4030.10">
    <property type="entry name" value="Porin chaperone SurA, peptide-binding domain"/>
    <property type="match status" value="1"/>
</dbReference>
<dbReference type="InterPro" id="IPR000297">
    <property type="entry name" value="PPIase_PpiC"/>
</dbReference>
<protein>
    <recommendedName>
        <fullName evidence="9">Periplasmic chaperone PpiD</fullName>
    </recommendedName>
    <alternativeName>
        <fullName evidence="10">Periplasmic folding chaperone</fullName>
    </alternativeName>
</protein>
<reference evidence="14 15" key="1">
    <citation type="submission" date="2020-08" db="EMBL/GenBank/DDBJ databases">
        <title>Genome sequence of Thermomonas carbonis KCTC 42013T.</title>
        <authorList>
            <person name="Hyun D.-W."/>
            <person name="Bae J.-W."/>
        </authorList>
    </citation>
    <scope>NUCLEOTIDE SEQUENCE [LARGE SCALE GENOMIC DNA]</scope>
    <source>
        <strain evidence="14 15">KCTC 42013</strain>
    </source>
</reference>
<evidence type="ECO:0000256" key="10">
    <source>
        <dbReference type="ARBA" id="ARBA00042775"/>
    </source>
</evidence>
<evidence type="ECO:0000256" key="3">
    <source>
        <dbReference type="ARBA" id="ARBA00022519"/>
    </source>
</evidence>
<dbReference type="Gene3D" id="3.10.50.40">
    <property type="match status" value="1"/>
</dbReference>
<feature type="transmembrane region" description="Helical" evidence="12">
    <location>
        <begin position="12"/>
        <end position="30"/>
    </location>
</feature>
<keyword evidence="4 12" id="KW-0812">Transmembrane</keyword>
<comment type="similarity">
    <text evidence="8">Belongs to the PpiD chaperone family.</text>
</comment>
<dbReference type="KEGG" id="tcn:H9L16_10400"/>
<evidence type="ECO:0000256" key="12">
    <source>
        <dbReference type="SAM" id="Phobius"/>
    </source>
</evidence>
<dbReference type="SUPFAM" id="SSF54534">
    <property type="entry name" value="FKBP-like"/>
    <property type="match status" value="1"/>
</dbReference>
<feature type="domain" description="PpiC" evidence="13">
    <location>
        <begin position="285"/>
        <end position="388"/>
    </location>
</feature>
<evidence type="ECO:0000256" key="6">
    <source>
        <dbReference type="ARBA" id="ARBA00023136"/>
    </source>
</evidence>
<evidence type="ECO:0000256" key="7">
    <source>
        <dbReference type="ARBA" id="ARBA00023186"/>
    </source>
</evidence>
<dbReference type="Pfam" id="PF13624">
    <property type="entry name" value="SurA_N_3"/>
    <property type="match status" value="2"/>
</dbReference>
<evidence type="ECO:0000256" key="5">
    <source>
        <dbReference type="ARBA" id="ARBA00022989"/>
    </source>
</evidence>
<dbReference type="GO" id="GO:0005886">
    <property type="term" value="C:plasma membrane"/>
    <property type="evidence" value="ECO:0007669"/>
    <property type="project" value="UniProtKB-SubCell"/>
</dbReference>
<organism evidence="14 15">
    <name type="scientific">Thermomonas carbonis</name>
    <dbReference type="NCBI Taxonomy" id="1463158"/>
    <lineage>
        <taxon>Bacteria</taxon>
        <taxon>Pseudomonadati</taxon>
        <taxon>Pseudomonadota</taxon>
        <taxon>Gammaproteobacteria</taxon>
        <taxon>Lysobacterales</taxon>
        <taxon>Lysobacteraceae</taxon>
        <taxon>Thermomonas</taxon>
    </lineage>
</organism>
<dbReference type="InterPro" id="IPR027304">
    <property type="entry name" value="Trigger_fact/SurA_dom_sf"/>
</dbReference>
<evidence type="ECO:0000256" key="11">
    <source>
        <dbReference type="PROSITE-ProRule" id="PRU00278"/>
    </source>
</evidence>
<comment type="subcellular location">
    <subcellularLocation>
        <location evidence="1">Cell inner membrane</location>
        <topology evidence="1">Single-pass type II membrane protein</topology>
        <orientation evidence="1">Periplasmic side</orientation>
    </subcellularLocation>
</comment>